<dbReference type="Proteomes" id="UP000235371">
    <property type="component" value="Unassembled WGS sequence"/>
</dbReference>
<dbReference type="OrthoDB" id="5428259at2759"/>
<protein>
    <submittedName>
        <fullName evidence="2">Uncharacterized protein</fullName>
    </submittedName>
</protein>
<accession>A0A2J6SNF5</accession>
<dbReference type="GeneID" id="36596276"/>
<organism evidence="2 3">
    <name type="scientific">Hyaloscypha bicolor E</name>
    <dbReference type="NCBI Taxonomy" id="1095630"/>
    <lineage>
        <taxon>Eukaryota</taxon>
        <taxon>Fungi</taxon>
        <taxon>Dikarya</taxon>
        <taxon>Ascomycota</taxon>
        <taxon>Pezizomycotina</taxon>
        <taxon>Leotiomycetes</taxon>
        <taxon>Helotiales</taxon>
        <taxon>Hyaloscyphaceae</taxon>
        <taxon>Hyaloscypha</taxon>
        <taxon>Hyaloscypha bicolor</taxon>
    </lineage>
</organism>
<feature type="region of interest" description="Disordered" evidence="1">
    <location>
        <begin position="158"/>
        <end position="204"/>
    </location>
</feature>
<reference evidence="2 3" key="1">
    <citation type="submission" date="2016-04" db="EMBL/GenBank/DDBJ databases">
        <title>A degradative enzymes factory behind the ericoid mycorrhizal symbiosis.</title>
        <authorList>
            <consortium name="DOE Joint Genome Institute"/>
            <person name="Martino E."/>
            <person name="Morin E."/>
            <person name="Grelet G."/>
            <person name="Kuo A."/>
            <person name="Kohler A."/>
            <person name="Daghino S."/>
            <person name="Barry K."/>
            <person name="Choi C."/>
            <person name="Cichocki N."/>
            <person name="Clum A."/>
            <person name="Copeland A."/>
            <person name="Hainaut M."/>
            <person name="Haridas S."/>
            <person name="Labutti K."/>
            <person name="Lindquist E."/>
            <person name="Lipzen A."/>
            <person name="Khouja H.-R."/>
            <person name="Murat C."/>
            <person name="Ohm R."/>
            <person name="Olson A."/>
            <person name="Spatafora J."/>
            <person name="Veneault-Fourrey C."/>
            <person name="Henrissat B."/>
            <person name="Grigoriev I."/>
            <person name="Martin F."/>
            <person name="Perotto S."/>
        </authorList>
    </citation>
    <scope>NUCLEOTIDE SEQUENCE [LARGE SCALE GENOMIC DNA]</scope>
    <source>
        <strain evidence="2 3">E</strain>
    </source>
</reference>
<evidence type="ECO:0000256" key="1">
    <source>
        <dbReference type="SAM" id="MobiDB-lite"/>
    </source>
</evidence>
<proteinExistence type="predicted"/>
<feature type="region of interest" description="Disordered" evidence="1">
    <location>
        <begin position="396"/>
        <end position="467"/>
    </location>
</feature>
<feature type="compositionally biased region" description="Low complexity" evidence="1">
    <location>
        <begin position="443"/>
        <end position="454"/>
    </location>
</feature>
<dbReference type="AlphaFoldDB" id="A0A2J6SNF5"/>
<sequence length="541" mass="60388">MPKQEHNIDLQCILCNKNPKFSDVSHLLTHVSSKSHLAARFKLQIQAQSDVDARNRLDHFDFWYQSSNIDVLLADRMAAKEHKKTKKSRNSNASSNIKKENRQPSNFESMRETPFAETPVQGFRAPIPRMHLWPTVANNSPLSEWDRSPMAHVYETPTARRQIPNFSRQETPAPAALDPKLTTPWKPEPEDGEKGTGDKSGSKLTDSAKLKGVIYPGMDLFDSATPEMKRMRNQKKDGTILEQMLATARDTEPAEISYHPNGDFRASRDIFGPLSTENSPKRRATRKTAATLSNVSVNAPRLRAPRGKKAAAVQSSQKQQLHSMLAPPPVFFKPAPTPNPLAAGFGGRFVPTAEEDEEFRLTVEDMGKKRGFSIFQDAPEVSPTRTEASLEDHRFDLPNATHGLPMYPDELQNSSRFPISPTPVPKPLSYRPHGKENGKPELPHQQQARRAPSAPSAPPHGYTPQMFLDPSSINPLYNHAYARSFGGFSQHTFTMTNVPMYGTGFQGDFKPVGSMLQPQHPQGQSMGTKQNDFGNGMNYNM</sequence>
<evidence type="ECO:0000313" key="3">
    <source>
        <dbReference type="Proteomes" id="UP000235371"/>
    </source>
</evidence>
<feature type="region of interest" description="Disordered" evidence="1">
    <location>
        <begin position="517"/>
        <end position="541"/>
    </location>
</feature>
<dbReference type="RefSeq" id="XP_024729221.1">
    <property type="nucleotide sequence ID" value="XM_024888200.1"/>
</dbReference>
<keyword evidence="3" id="KW-1185">Reference proteome</keyword>
<feature type="region of interest" description="Disordered" evidence="1">
    <location>
        <begin position="255"/>
        <end position="284"/>
    </location>
</feature>
<feature type="compositionally biased region" description="Basic and acidic residues" evidence="1">
    <location>
        <begin position="187"/>
        <end position="204"/>
    </location>
</feature>
<feature type="compositionally biased region" description="Basic and acidic residues" evidence="1">
    <location>
        <begin position="433"/>
        <end position="442"/>
    </location>
</feature>
<dbReference type="EMBL" id="KZ613912">
    <property type="protein sequence ID" value="PMD52317.1"/>
    <property type="molecule type" value="Genomic_DNA"/>
</dbReference>
<evidence type="ECO:0000313" key="2">
    <source>
        <dbReference type="EMBL" id="PMD52317.1"/>
    </source>
</evidence>
<dbReference type="STRING" id="1095630.A0A2J6SNF5"/>
<name>A0A2J6SNF5_9HELO</name>
<feature type="region of interest" description="Disordered" evidence="1">
    <location>
        <begin position="81"/>
        <end position="112"/>
    </location>
</feature>
<gene>
    <name evidence="2" type="ORF">K444DRAFT_709451</name>
</gene>
<dbReference type="InParanoid" id="A0A2J6SNF5"/>